<dbReference type="GO" id="GO:0003677">
    <property type="term" value="F:DNA binding"/>
    <property type="evidence" value="ECO:0007669"/>
    <property type="project" value="InterPro"/>
</dbReference>
<dbReference type="PANTHER" id="PTHR12243">
    <property type="entry name" value="MADF DOMAIN TRANSCRIPTION FACTOR"/>
    <property type="match status" value="1"/>
</dbReference>
<dbReference type="GO" id="GO:0006357">
    <property type="term" value="P:regulation of transcription by RNA polymerase II"/>
    <property type="evidence" value="ECO:0007669"/>
    <property type="project" value="TreeGrafter"/>
</dbReference>
<comment type="subcellular location">
    <subcellularLocation>
        <location evidence="1">Nucleus</location>
    </subcellularLocation>
</comment>
<dbReference type="GO" id="GO:0005634">
    <property type="term" value="C:nucleus"/>
    <property type="evidence" value="ECO:0007669"/>
    <property type="project" value="UniProtKB-SubCell"/>
</dbReference>
<name>A0A6G0VXH7_APHCR</name>
<dbReference type="PANTHER" id="PTHR12243:SF67">
    <property type="entry name" value="COREPRESSOR OF PANGOLIN, ISOFORM A-RELATED"/>
    <property type="match status" value="1"/>
</dbReference>
<protein>
    <submittedName>
        <fullName evidence="4">MADF domain-containing protein</fullName>
    </submittedName>
</protein>
<organism evidence="4 5">
    <name type="scientific">Aphis craccivora</name>
    <name type="common">Cowpea aphid</name>
    <dbReference type="NCBI Taxonomy" id="307492"/>
    <lineage>
        <taxon>Eukaryota</taxon>
        <taxon>Metazoa</taxon>
        <taxon>Ecdysozoa</taxon>
        <taxon>Arthropoda</taxon>
        <taxon>Hexapoda</taxon>
        <taxon>Insecta</taxon>
        <taxon>Pterygota</taxon>
        <taxon>Neoptera</taxon>
        <taxon>Paraneoptera</taxon>
        <taxon>Hemiptera</taxon>
        <taxon>Sternorrhyncha</taxon>
        <taxon>Aphidomorpha</taxon>
        <taxon>Aphidoidea</taxon>
        <taxon>Aphididae</taxon>
        <taxon>Aphidini</taxon>
        <taxon>Aphis</taxon>
        <taxon>Aphis</taxon>
    </lineage>
</organism>
<feature type="domain" description="MADF" evidence="2">
    <location>
        <begin position="6"/>
        <end position="110"/>
    </location>
</feature>
<feature type="domain" description="BESS" evidence="3">
    <location>
        <begin position="180"/>
        <end position="219"/>
    </location>
</feature>
<comment type="caution">
    <text evidence="4">The sequence shown here is derived from an EMBL/GenBank/DDBJ whole genome shotgun (WGS) entry which is preliminary data.</text>
</comment>
<sequence>MYSTEKLISEVQNYPCLWDMSSKEYSDKDLKKSCWMKVAEVVYSTNWNNFSSAEKEEKVNELRNKKWRHIRDAYNKYLSDEKNIRSGSEATKKKTYTYAECLSFLNNTSKKRKTTGNCEAVEEDDATEHSVDDIVDVDDNNYEVSEVELNQSHKKKKSANVTPFQKTLIEHLNKNNEKESDPDRHLVMLFLPYIKKLNNDQKLDFQIHALKYLKNLTQTTPDHPIYGSYPTYYPLAQSMTSNMQYPYNSS</sequence>
<dbReference type="AlphaFoldDB" id="A0A6G0VXH7"/>
<evidence type="ECO:0000313" key="5">
    <source>
        <dbReference type="Proteomes" id="UP000478052"/>
    </source>
</evidence>
<reference evidence="4 5" key="1">
    <citation type="submission" date="2019-08" db="EMBL/GenBank/DDBJ databases">
        <title>Whole genome of Aphis craccivora.</title>
        <authorList>
            <person name="Voronova N.V."/>
            <person name="Shulinski R.S."/>
            <person name="Bandarenka Y.V."/>
            <person name="Zhorov D.G."/>
            <person name="Warner D."/>
        </authorList>
    </citation>
    <scope>NUCLEOTIDE SEQUENCE [LARGE SCALE GENOMIC DNA]</scope>
    <source>
        <strain evidence="4">180601</strain>
        <tissue evidence="4">Whole Body</tissue>
    </source>
</reference>
<evidence type="ECO:0000259" key="3">
    <source>
        <dbReference type="PROSITE" id="PS51031"/>
    </source>
</evidence>
<keyword evidence="1" id="KW-0539">Nucleus</keyword>
<dbReference type="GO" id="GO:0005667">
    <property type="term" value="C:transcription regulator complex"/>
    <property type="evidence" value="ECO:0007669"/>
    <property type="project" value="TreeGrafter"/>
</dbReference>
<dbReference type="EMBL" id="VUJU01011618">
    <property type="protein sequence ID" value="KAF0710546.1"/>
    <property type="molecule type" value="Genomic_DNA"/>
</dbReference>
<accession>A0A6G0VXH7</accession>
<dbReference type="InterPro" id="IPR004210">
    <property type="entry name" value="BESS_motif"/>
</dbReference>
<dbReference type="Proteomes" id="UP000478052">
    <property type="component" value="Unassembled WGS sequence"/>
</dbReference>
<feature type="non-terminal residue" evidence="4">
    <location>
        <position position="250"/>
    </location>
</feature>
<dbReference type="PROSITE" id="PS51029">
    <property type="entry name" value="MADF"/>
    <property type="match status" value="1"/>
</dbReference>
<dbReference type="InterPro" id="IPR039353">
    <property type="entry name" value="TF_Adf1"/>
</dbReference>
<dbReference type="SMART" id="SM00595">
    <property type="entry name" value="MADF"/>
    <property type="match status" value="1"/>
</dbReference>
<keyword evidence="5" id="KW-1185">Reference proteome</keyword>
<dbReference type="Pfam" id="PF10545">
    <property type="entry name" value="MADF_DNA_bdg"/>
    <property type="match status" value="1"/>
</dbReference>
<evidence type="ECO:0000259" key="2">
    <source>
        <dbReference type="PROSITE" id="PS51029"/>
    </source>
</evidence>
<proteinExistence type="predicted"/>
<evidence type="ECO:0000313" key="4">
    <source>
        <dbReference type="EMBL" id="KAF0710546.1"/>
    </source>
</evidence>
<gene>
    <name evidence="4" type="ORF">FWK35_00032020</name>
</gene>
<dbReference type="PROSITE" id="PS51031">
    <property type="entry name" value="BESS"/>
    <property type="match status" value="1"/>
</dbReference>
<evidence type="ECO:0000256" key="1">
    <source>
        <dbReference type="PROSITE-ProRule" id="PRU00371"/>
    </source>
</evidence>
<dbReference type="OrthoDB" id="6628980at2759"/>
<dbReference type="InterPro" id="IPR006578">
    <property type="entry name" value="MADF-dom"/>
</dbReference>